<gene>
    <name evidence="2" type="ORF">AXG93_2779s1300</name>
</gene>
<dbReference type="InterPro" id="IPR013103">
    <property type="entry name" value="RVT_2"/>
</dbReference>
<accession>A0A176W4P1</accession>
<proteinExistence type="predicted"/>
<name>A0A176W4P1_MARPO</name>
<dbReference type="AlphaFoldDB" id="A0A176W4P1"/>
<protein>
    <recommendedName>
        <fullName evidence="1">Reverse transcriptase Ty1/copia-type domain-containing protein</fullName>
    </recommendedName>
</protein>
<dbReference type="EMBL" id="LVLJ01001862">
    <property type="protein sequence ID" value="OAE27581.1"/>
    <property type="molecule type" value="Genomic_DNA"/>
</dbReference>
<organism evidence="2 3">
    <name type="scientific">Marchantia polymorpha subsp. ruderalis</name>
    <dbReference type="NCBI Taxonomy" id="1480154"/>
    <lineage>
        <taxon>Eukaryota</taxon>
        <taxon>Viridiplantae</taxon>
        <taxon>Streptophyta</taxon>
        <taxon>Embryophyta</taxon>
        <taxon>Marchantiophyta</taxon>
        <taxon>Marchantiopsida</taxon>
        <taxon>Marchantiidae</taxon>
        <taxon>Marchantiales</taxon>
        <taxon>Marchantiaceae</taxon>
        <taxon>Marchantia</taxon>
    </lineage>
</organism>
<reference evidence="2" key="1">
    <citation type="submission" date="2016-03" db="EMBL/GenBank/DDBJ databases">
        <title>Mechanisms controlling the formation of the plant cell surface in tip-growing cells are functionally conserved among land plants.</title>
        <authorList>
            <person name="Honkanen S."/>
            <person name="Jones V.A."/>
            <person name="Morieri G."/>
            <person name="Champion C."/>
            <person name="Hetherington A.J."/>
            <person name="Kelly S."/>
            <person name="Saint-Marcoux D."/>
            <person name="Proust H."/>
            <person name="Prescott H."/>
            <person name="Dolan L."/>
        </authorList>
    </citation>
    <scope>NUCLEOTIDE SEQUENCE [LARGE SCALE GENOMIC DNA]</scope>
    <source>
        <tissue evidence="2">Whole gametophyte</tissue>
    </source>
</reference>
<sequence length="150" mass="17144">MLKKALYGLRQTPHAWYKRLKGVLETAGYQVSSNDPALFHKLNPEAAFASVHVDDIMSASASLDEVQDLKSARRKVFDITDMGDAKHYLGMKVLRYRKRRMLKLSQRQAIVEFLKRWQMTDCAPKATALGVAFQATKAAYRNLRPILLYI</sequence>
<dbReference type="Proteomes" id="UP000077202">
    <property type="component" value="Unassembled WGS sequence"/>
</dbReference>
<evidence type="ECO:0000313" key="3">
    <source>
        <dbReference type="Proteomes" id="UP000077202"/>
    </source>
</evidence>
<keyword evidence="3" id="KW-1185">Reference proteome</keyword>
<dbReference type="Pfam" id="PF07727">
    <property type="entry name" value="RVT_2"/>
    <property type="match status" value="1"/>
</dbReference>
<feature type="domain" description="Reverse transcriptase Ty1/copia-type" evidence="1">
    <location>
        <begin position="2"/>
        <end position="128"/>
    </location>
</feature>
<evidence type="ECO:0000313" key="2">
    <source>
        <dbReference type="EMBL" id="OAE27581.1"/>
    </source>
</evidence>
<evidence type="ECO:0000259" key="1">
    <source>
        <dbReference type="Pfam" id="PF07727"/>
    </source>
</evidence>
<comment type="caution">
    <text evidence="2">The sequence shown here is derived from an EMBL/GenBank/DDBJ whole genome shotgun (WGS) entry which is preliminary data.</text>
</comment>